<proteinExistence type="predicted"/>
<dbReference type="KEGG" id="rce:RC1_2121"/>
<protein>
    <submittedName>
        <fullName evidence="2">Uncharacterized protein</fullName>
    </submittedName>
</protein>
<dbReference type="HOGENOM" id="CLU_3188305_0_0_5"/>
<keyword evidence="3" id="KW-1185">Reference proteome</keyword>
<evidence type="ECO:0000313" key="3">
    <source>
        <dbReference type="Proteomes" id="UP000001591"/>
    </source>
</evidence>
<dbReference type="AlphaFoldDB" id="B6ITX4"/>
<dbReference type="STRING" id="414684.RC1_2121"/>
<dbReference type="EMBL" id="CP000613">
    <property type="protein sequence ID" value="ACI99510.1"/>
    <property type="molecule type" value="Genomic_DNA"/>
</dbReference>
<name>B6ITX4_RHOCS</name>
<evidence type="ECO:0000256" key="1">
    <source>
        <dbReference type="SAM" id="MobiDB-lite"/>
    </source>
</evidence>
<feature type="region of interest" description="Disordered" evidence="1">
    <location>
        <begin position="1"/>
        <end position="31"/>
    </location>
</feature>
<evidence type="ECO:0000313" key="2">
    <source>
        <dbReference type="EMBL" id="ACI99510.1"/>
    </source>
</evidence>
<reference evidence="2 3" key="1">
    <citation type="journal article" date="2010" name="BMC Genomics">
        <title>Metabolic flexibility revealed in the genome of the cyst-forming alpha-1 proteobacterium Rhodospirillum centenum.</title>
        <authorList>
            <person name="Lu Y.K."/>
            <person name="Marden J."/>
            <person name="Han M."/>
            <person name="Swingley W.D."/>
            <person name="Mastrian S.D."/>
            <person name="Chowdhury S.R."/>
            <person name="Hao J."/>
            <person name="Helmy T."/>
            <person name="Kim S."/>
            <person name="Kurdoglu A.A."/>
            <person name="Matthies H.J."/>
            <person name="Rollo D."/>
            <person name="Stothard P."/>
            <person name="Blankenship R.E."/>
            <person name="Bauer C.E."/>
            <person name="Touchman J.W."/>
        </authorList>
    </citation>
    <scope>NUCLEOTIDE SEQUENCE [LARGE SCALE GENOMIC DNA]</scope>
    <source>
        <strain evidence="3">ATCC 51521 / SW</strain>
    </source>
</reference>
<feature type="compositionally biased region" description="Pro residues" evidence="1">
    <location>
        <begin position="9"/>
        <end position="20"/>
    </location>
</feature>
<gene>
    <name evidence="2" type="ordered locus">RC1_2121</name>
</gene>
<accession>B6ITX4</accession>
<organism evidence="2 3">
    <name type="scientific">Rhodospirillum centenum (strain ATCC 51521 / SW)</name>
    <dbReference type="NCBI Taxonomy" id="414684"/>
    <lineage>
        <taxon>Bacteria</taxon>
        <taxon>Pseudomonadati</taxon>
        <taxon>Pseudomonadota</taxon>
        <taxon>Alphaproteobacteria</taxon>
        <taxon>Rhodospirillales</taxon>
        <taxon>Rhodospirillaceae</taxon>
        <taxon>Rhodospirillum</taxon>
    </lineage>
</organism>
<dbReference type="Proteomes" id="UP000001591">
    <property type="component" value="Chromosome"/>
</dbReference>
<sequence>MKRRDLPPAFHPPPIPPGVPGGPAAGARPERCPALTKRNVLRAAIG</sequence>